<dbReference type="NCBIfam" id="NF001938">
    <property type="entry name" value="PRK00714.1-5"/>
    <property type="match status" value="1"/>
</dbReference>
<comment type="caution">
    <text evidence="4">The sequence shown here is derived from an EMBL/GenBank/DDBJ whole genome shotgun (WGS) entry which is preliminary data.</text>
</comment>
<keyword evidence="5" id="KW-1185">Reference proteome</keyword>
<feature type="domain" description="Nudix hydrolase" evidence="3">
    <location>
        <begin position="9"/>
        <end position="156"/>
    </location>
</feature>
<evidence type="ECO:0000256" key="1">
    <source>
        <dbReference type="ARBA" id="ARBA00001946"/>
    </source>
</evidence>
<dbReference type="InterPro" id="IPR015797">
    <property type="entry name" value="NUDIX_hydrolase-like_dom_sf"/>
</dbReference>
<dbReference type="OrthoDB" id="9816040at2"/>
<dbReference type="InterPro" id="IPR022927">
    <property type="entry name" value="RppH"/>
</dbReference>
<name>A0A2S7K6E1_9PROT</name>
<dbReference type="PROSITE" id="PS00893">
    <property type="entry name" value="NUDIX_BOX"/>
    <property type="match status" value="1"/>
</dbReference>
<keyword evidence="2 4" id="KW-0378">Hydrolase</keyword>
<dbReference type="GO" id="GO:0008893">
    <property type="term" value="F:guanosine-3',5'-bis(diphosphate) 3'-diphosphatase activity"/>
    <property type="evidence" value="ECO:0007669"/>
    <property type="project" value="TreeGrafter"/>
</dbReference>
<dbReference type="InterPro" id="IPR020084">
    <property type="entry name" value="NUDIX_hydrolase_CS"/>
</dbReference>
<dbReference type="AlphaFoldDB" id="A0A2S7K6E1"/>
<gene>
    <name evidence="4" type="ORF">CW354_07100</name>
</gene>
<organism evidence="4 5">
    <name type="scientific">Hyphococcus luteus</name>
    <dbReference type="NCBI Taxonomy" id="2058213"/>
    <lineage>
        <taxon>Bacteria</taxon>
        <taxon>Pseudomonadati</taxon>
        <taxon>Pseudomonadota</taxon>
        <taxon>Alphaproteobacteria</taxon>
        <taxon>Parvularculales</taxon>
        <taxon>Parvularculaceae</taxon>
        <taxon>Hyphococcus</taxon>
    </lineage>
</organism>
<protein>
    <submittedName>
        <fullName evidence="4">RNA pyrophosphohydrolase</fullName>
    </submittedName>
</protein>
<dbReference type="GO" id="GO:0034432">
    <property type="term" value="F:bis(5'-adenosyl)-pentaphosphatase activity"/>
    <property type="evidence" value="ECO:0007669"/>
    <property type="project" value="TreeGrafter"/>
</dbReference>
<proteinExistence type="predicted"/>
<dbReference type="EMBL" id="PJCH01000005">
    <property type="protein sequence ID" value="PQA88085.1"/>
    <property type="molecule type" value="Genomic_DNA"/>
</dbReference>
<dbReference type="Pfam" id="PF00293">
    <property type="entry name" value="NUDIX"/>
    <property type="match status" value="1"/>
</dbReference>
<dbReference type="CDD" id="cd03671">
    <property type="entry name" value="NUDIX_Ap4A_hydrolase_plant_like"/>
    <property type="match status" value="1"/>
</dbReference>
<dbReference type="RefSeq" id="WP_104829330.1">
    <property type="nucleotide sequence ID" value="NZ_PJCH01000005.1"/>
</dbReference>
<dbReference type="Proteomes" id="UP000239504">
    <property type="component" value="Unassembled WGS sequence"/>
</dbReference>
<evidence type="ECO:0000256" key="2">
    <source>
        <dbReference type="ARBA" id="ARBA00022801"/>
    </source>
</evidence>
<dbReference type="GO" id="GO:0006753">
    <property type="term" value="P:nucleoside phosphate metabolic process"/>
    <property type="evidence" value="ECO:0007669"/>
    <property type="project" value="TreeGrafter"/>
</dbReference>
<dbReference type="PANTHER" id="PTHR11839:SF22">
    <property type="entry name" value="NUDIX HYDROLASE 26, CHLOROPLASTIC"/>
    <property type="match status" value="1"/>
</dbReference>
<comment type="cofactor">
    <cofactor evidence="1">
        <name>Mg(2+)</name>
        <dbReference type="ChEBI" id="CHEBI:18420"/>
    </cofactor>
</comment>
<dbReference type="InterPro" id="IPR000086">
    <property type="entry name" value="NUDIX_hydrolase_dom"/>
</dbReference>
<dbReference type="Gene3D" id="3.90.79.10">
    <property type="entry name" value="Nucleoside Triphosphate Pyrophosphohydrolase"/>
    <property type="match status" value="1"/>
</dbReference>
<dbReference type="SUPFAM" id="SSF55811">
    <property type="entry name" value="Nudix"/>
    <property type="match status" value="1"/>
</dbReference>
<dbReference type="PANTHER" id="PTHR11839">
    <property type="entry name" value="UDP/ADP-SUGAR PYROPHOSPHATASE"/>
    <property type="match status" value="1"/>
</dbReference>
<evidence type="ECO:0000313" key="4">
    <source>
        <dbReference type="EMBL" id="PQA88085.1"/>
    </source>
</evidence>
<evidence type="ECO:0000313" key="5">
    <source>
        <dbReference type="Proteomes" id="UP000239504"/>
    </source>
</evidence>
<dbReference type="PROSITE" id="PS51462">
    <property type="entry name" value="NUDIX"/>
    <property type="match status" value="1"/>
</dbReference>
<accession>A0A2S7K6E1</accession>
<reference evidence="4 5" key="1">
    <citation type="submission" date="2017-12" db="EMBL/GenBank/DDBJ databases">
        <authorList>
            <person name="Hurst M.R.H."/>
        </authorList>
    </citation>
    <scope>NUCLEOTIDE SEQUENCE [LARGE SCALE GENOMIC DNA]</scope>
    <source>
        <strain evidence="4 5">SY-3-19</strain>
    </source>
</reference>
<sequence length="169" mass="19591">MSQKDLLSRFRPNVGVCLFNRQGQVWFGRRVGDFADLGEERDQYRWQMPQGGIDAEEDVAAAAFRELKEETGVASAKLLCVTPGWLAYAFPPGYKKKNWKGQRQKWAAMLFTGEESEIDLEADDYQEFDDWRWGELEEAPDLIVPFKRKVYEDLVRGFAPLRDFLRSKG</sequence>
<evidence type="ECO:0000259" key="3">
    <source>
        <dbReference type="PROSITE" id="PS51462"/>
    </source>
</evidence>
<dbReference type="GO" id="GO:0019693">
    <property type="term" value="P:ribose phosphate metabolic process"/>
    <property type="evidence" value="ECO:0007669"/>
    <property type="project" value="TreeGrafter"/>
</dbReference>